<name>A0AB37A0Q8_9BACT</name>
<reference evidence="1 2" key="1">
    <citation type="submission" date="2018-02" db="EMBL/GenBank/DDBJ databases">
        <title>Subsurface microbial communities from deep shales in Ohio and West Virginia, USA.</title>
        <authorList>
            <person name="Wrighton K."/>
        </authorList>
    </citation>
    <scope>NUCLEOTIDE SEQUENCE [LARGE SCALE GENOMIC DNA]</scope>
    <source>
        <strain evidence="1 2">MARC-MIP3H16</strain>
    </source>
</reference>
<comment type="caution">
    <text evidence="1">The sequence shown here is derived from an EMBL/GenBank/DDBJ whole genome shotgun (WGS) entry which is preliminary data.</text>
</comment>
<dbReference type="AlphaFoldDB" id="A0AB37A0Q8"/>
<proteinExistence type="predicted"/>
<dbReference type="RefSeq" id="WP_133159598.1">
    <property type="nucleotide sequence ID" value="NZ_PTIW01000002.1"/>
</dbReference>
<gene>
    <name evidence="1" type="ORF">B0F89_10228</name>
</gene>
<evidence type="ECO:0000313" key="2">
    <source>
        <dbReference type="Proteomes" id="UP000239861"/>
    </source>
</evidence>
<accession>A0AB37A0Q8</accession>
<sequence length="137" mass="15762">MKREDINNLAQLVQKEKLEKLYKEIDNKYKINVLTKPTEQTLLVPVKDPISKSDFYAGEVLVTSTIVQVENTKGWSMVMDTNEELSLFTAVLDACYEANIFKDEIEKVLLEAKEQKEIANKKENKKVNSTKVSFDLM</sequence>
<organism evidence="1 2">
    <name type="scientific">Malaciobacter marinus</name>
    <dbReference type="NCBI Taxonomy" id="505249"/>
    <lineage>
        <taxon>Bacteria</taxon>
        <taxon>Pseudomonadati</taxon>
        <taxon>Campylobacterota</taxon>
        <taxon>Epsilonproteobacteria</taxon>
        <taxon>Campylobacterales</taxon>
        <taxon>Arcobacteraceae</taxon>
        <taxon>Malaciobacter</taxon>
    </lineage>
</organism>
<evidence type="ECO:0000313" key="1">
    <source>
        <dbReference type="EMBL" id="PPK62626.1"/>
    </source>
</evidence>
<dbReference type="EMBL" id="PTIW01000002">
    <property type="protein sequence ID" value="PPK62626.1"/>
    <property type="molecule type" value="Genomic_DNA"/>
</dbReference>
<dbReference type="Proteomes" id="UP000239861">
    <property type="component" value="Unassembled WGS sequence"/>
</dbReference>
<protein>
    <submittedName>
        <fullName evidence="1">Alpha-D-ribose 1-methylphosphonate 5-triphosphate synthase subunit PhnG</fullName>
    </submittedName>
</protein>
<dbReference type="GO" id="GO:0015716">
    <property type="term" value="P:organic phosphonate transport"/>
    <property type="evidence" value="ECO:0007669"/>
    <property type="project" value="InterPro"/>
</dbReference>
<dbReference type="Pfam" id="PF06754">
    <property type="entry name" value="PhnG"/>
    <property type="match status" value="1"/>
</dbReference>
<dbReference type="InterPro" id="IPR009609">
    <property type="entry name" value="Phosphonate_metab_PhnG"/>
</dbReference>
<dbReference type="GO" id="GO:0019634">
    <property type="term" value="P:organic phosphonate metabolic process"/>
    <property type="evidence" value="ECO:0007669"/>
    <property type="project" value="InterPro"/>
</dbReference>